<comment type="caution">
    <text evidence="11">The sequence shown here is derived from an EMBL/GenBank/DDBJ whole genome shotgun (WGS) entry which is preliminary data.</text>
</comment>
<evidence type="ECO:0000256" key="1">
    <source>
        <dbReference type="ARBA" id="ARBA00022490"/>
    </source>
</evidence>
<evidence type="ECO:0000256" key="4">
    <source>
        <dbReference type="ARBA" id="ARBA00022801"/>
    </source>
</evidence>
<keyword evidence="8 9" id="KW-0234">DNA repair</keyword>
<keyword evidence="2 9" id="KW-0547">Nucleotide-binding</keyword>
<evidence type="ECO:0000256" key="9">
    <source>
        <dbReference type="HAMAP-Rule" id="MF_00016"/>
    </source>
</evidence>
<evidence type="ECO:0000256" key="5">
    <source>
        <dbReference type="ARBA" id="ARBA00022840"/>
    </source>
</evidence>
<dbReference type="SMART" id="SM00382">
    <property type="entry name" value="AAA"/>
    <property type="match status" value="1"/>
</dbReference>
<dbReference type="InterPro" id="IPR027417">
    <property type="entry name" value="P-loop_NTPase"/>
</dbReference>
<comment type="subunit">
    <text evidence="9">Homohexamer. Forms an RuvA(8)-RuvB(12)-Holliday junction (HJ) complex. HJ DNA is sandwiched between 2 RuvA tetramers; dsDNA enters through RuvA and exits via RuvB. An RuvB hexamer assembles on each DNA strand where it exits the tetramer. Each RuvB hexamer is contacted by two RuvA subunits (via domain III) on 2 adjacent RuvB subunits; this complex drives branch migration. In the full resolvosome a probable DNA-RuvA(4)-RuvB(12)-RuvC(2) complex forms which resolves the HJ.</text>
</comment>
<dbReference type="GO" id="GO:0006310">
    <property type="term" value="P:DNA recombination"/>
    <property type="evidence" value="ECO:0007669"/>
    <property type="project" value="UniProtKB-UniRule"/>
</dbReference>
<evidence type="ECO:0000313" key="12">
    <source>
        <dbReference type="Proteomes" id="UP000231542"/>
    </source>
</evidence>
<feature type="binding site" evidence="9">
    <location>
        <position position="68"/>
    </location>
    <ligand>
        <name>ATP</name>
        <dbReference type="ChEBI" id="CHEBI:30616"/>
    </ligand>
</feature>
<feature type="binding site" evidence="9">
    <location>
        <position position="23"/>
    </location>
    <ligand>
        <name>ATP</name>
        <dbReference type="ChEBI" id="CHEBI:30616"/>
    </ligand>
</feature>
<dbReference type="PANTHER" id="PTHR42848:SF1">
    <property type="entry name" value="HOLLIDAY JUNCTION BRANCH MIGRATION COMPLEX SUBUNIT RUVB"/>
    <property type="match status" value="1"/>
</dbReference>
<dbReference type="CDD" id="cd00009">
    <property type="entry name" value="AAA"/>
    <property type="match status" value="1"/>
</dbReference>
<feature type="region of interest" description="Head domain (RuvB-H)" evidence="9">
    <location>
        <begin position="257"/>
        <end position="340"/>
    </location>
</feature>
<gene>
    <name evidence="9" type="primary">ruvB</name>
    <name evidence="11" type="ORF">COT24_05010</name>
</gene>
<dbReference type="SUPFAM" id="SSF46785">
    <property type="entry name" value="Winged helix' DNA-binding domain"/>
    <property type="match status" value="1"/>
</dbReference>
<comment type="function">
    <text evidence="9">The RuvA-RuvB-RuvC complex processes Holliday junction (HJ) DNA during genetic recombination and DNA repair, while the RuvA-RuvB complex plays an important role in the rescue of blocked DNA replication forks via replication fork reversal (RFR). RuvA specifically binds to HJ cruciform DNA, conferring on it an open structure. The RuvB hexamer acts as an ATP-dependent pump, pulling dsDNA into and through the RuvAB complex. RuvB forms 2 homohexamers on either side of HJ DNA bound by 1 or 2 RuvA tetramers; 4 subunits per hexamer contact DNA at a time. Coordinated motions by a converter formed by DNA-disengaged RuvB subunits stimulates ATP hydrolysis and nucleotide exchange. Immobilization of the converter enables RuvB to convert the ATP-contained energy into a lever motion, pulling 2 nucleotides of DNA out of the RuvA tetramer per ATP hydrolyzed, thus driving DNA branch migration. The RuvB motors rotate together with the DNA substrate, which together with the progressing nucleotide cycle form the mechanistic basis for DNA recombination by continuous HJ branch migration. Branch migration allows RuvC to scan DNA until it finds its consensus sequence, where it cleaves and resolves cruciform DNA.</text>
</comment>
<keyword evidence="3 9" id="KW-0227">DNA damage</keyword>
<comment type="caution">
    <text evidence="9">Lacks conserved residue(s) required for the propagation of feature annotation.</text>
</comment>
<feature type="region of interest" description="Large ATPase domain (RuvB-L)" evidence="9">
    <location>
        <begin position="3"/>
        <end position="183"/>
    </location>
</feature>
<comment type="similarity">
    <text evidence="9">Belongs to the RuvB family.</text>
</comment>
<feature type="binding site" evidence="9">
    <location>
        <position position="68"/>
    </location>
    <ligand>
        <name>Mg(2+)</name>
        <dbReference type="ChEBI" id="CHEBI:18420"/>
    </ligand>
</feature>
<dbReference type="Proteomes" id="UP000231542">
    <property type="component" value="Unassembled WGS sequence"/>
</dbReference>
<dbReference type="EMBL" id="PEXU01000056">
    <property type="protein sequence ID" value="PIS42148.1"/>
    <property type="molecule type" value="Genomic_DNA"/>
</dbReference>
<dbReference type="InterPro" id="IPR036390">
    <property type="entry name" value="WH_DNA-bd_sf"/>
</dbReference>
<comment type="catalytic activity">
    <reaction evidence="9">
        <text>ATP + H2O = ADP + phosphate + H(+)</text>
        <dbReference type="Rhea" id="RHEA:13065"/>
        <dbReference type="ChEBI" id="CHEBI:15377"/>
        <dbReference type="ChEBI" id="CHEBI:15378"/>
        <dbReference type="ChEBI" id="CHEBI:30616"/>
        <dbReference type="ChEBI" id="CHEBI:43474"/>
        <dbReference type="ChEBI" id="CHEBI:456216"/>
    </reaction>
</comment>
<dbReference type="Gene3D" id="3.40.50.300">
    <property type="entry name" value="P-loop containing nucleotide triphosphate hydrolases"/>
    <property type="match status" value="1"/>
</dbReference>
<feature type="binding site" evidence="9">
    <location>
        <position position="64"/>
    </location>
    <ligand>
        <name>ATP</name>
        <dbReference type="ChEBI" id="CHEBI:30616"/>
    </ligand>
</feature>
<feature type="binding site" evidence="9">
    <location>
        <position position="317"/>
    </location>
    <ligand>
        <name>DNA</name>
        <dbReference type="ChEBI" id="CHEBI:16991"/>
    </ligand>
</feature>
<dbReference type="GO" id="GO:0000400">
    <property type="term" value="F:four-way junction DNA binding"/>
    <property type="evidence" value="ECO:0007669"/>
    <property type="project" value="UniProtKB-UniRule"/>
</dbReference>
<dbReference type="GO" id="GO:0005524">
    <property type="term" value="F:ATP binding"/>
    <property type="evidence" value="ECO:0007669"/>
    <property type="project" value="UniProtKB-UniRule"/>
</dbReference>
<dbReference type="InterPro" id="IPR008823">
    <property type="entry name" value="RuvB_wg_C"/>
</dbReference>
<keyword evidence="4 9" id="KW-0378">Hydrolase</keyword>
<dbReference type="Pfam" id="PF17864">
    <property type="entry name" value="AAA_lid_4"/>
    <property type="match status" value="1"/>
</dbReference>
<accession>A0A2H0YUH1</accession>
<feature type="domain" description="AAA+ ATPase" evidence="10">
    <location>
        <begin position="53"/>
        <end position="186"/>
    </location>
</feature>
<feature type="binding site" evidence="9">
    <location>
        <position position="67"/>
    </location>
    <ligand>
        <name>ATP</name>
        <dbReference type="ChEBI" id="CHEBI:30616"/>
    </ligand>
</feature>
<dbReference type="InterPro" id="IPR004605">
    <property type="entry name" value="DNA_helicase_Holl-junc_RuvB"/>
</dbReference>
<feature type="binding site" evidence="9">
    <location>
        <position position="312"/>
    </location>
    <ligand>
        <name>DNA</name>
        <dbReference type="ChEBI" id="CHEBI:16991"/>
    </ligand>
</feature>
<dbReference type="Pfam" id="PF05491">
    <property type="entry name" value="WHD_RuvB"/>
    <property type="match status" value="1"/>
</dbReference>
<dbReference type="HAMAP" id="MF_00016">
    <property type="entry name" value="DNA_HJ_migration_RuvB"/>
    <property type="match status" value="1"/>
</dbReference>
<feature type="binding site" evidence="9">
    <location>
        <position position="220"/>
    </location>
    <ligand>
        <name>ATP</name>
        <dbReference type="ChEBI" id="CHEBI:30616"/>
    </ligand>
</feature>
<dbReference type="GO" id="GO:0016887">
    <property type="term" value="F:ATP hydrolysis activity"/>
    <property type="evidence" value="ECO:0007669"/>
    <property type="project" value="RHEA"/>
</dbReference>
<proteinExistence type="inferred from homology"/>
<reference evidence="11 12" key="1">
    <citation type="submission" date="2017-09" db="EMBL/GenBank/DDBJ databases">
        <title>Depth-based differentiation of microbial function through sediment-hosted aquifers and enrichment of novel symbionts in the deep terrestrial subsurface.</title>
        <authorList>
            <person name="Probst A.J."/>
            <person name="Ladd B."/>
            <person name="Jarett J.K."/>
            <person name="Geller-Mcgrath D.E."/>
            <person name="Sieber C.M."/>
            <person name="Emerson J.B."/>
            <person name="Anantharaman K."/>
            <person name="Thomas B.C."/>
            <person name="Malmstrom R."/>
            <person name="Stieglmeier M."/>
            <person name="Klingl A."/>
            <person name="Woyke T."/>
            <person name="Ryan C.M."/>
            <person name="Banfield J.F."/>
        </authorList>
    </citation>
    <scope>NUCLEOTIDE SEQUENCE [LARGE SCALE GENOMIC DNA]</scope>
    <source>
        <strain evidence="11">CG08_land_8_20_14_0_20_40_16</strain>
    </source>
</reference>
<dbReference type="PANTHER" id="PTHR42848">
    <property type="match status" value="1"/>
</dbReference>
<evidence type="ECO:0000256" key="6">
    <source>
        <dbReference type="ARBA" id="ARBA00023125"/>
    </source>
</evidence>
<keyword evidence="6 9" id="KW-0238">DNA-binding</keyword>
<organism evidence="11 12">
    <name type="scientific">Candidatus Kerfeldbacteria bacterium CG08_land_8_20_14_0_20_40_16</name>
    <dbReference type="NCBI Taxonomy" id="2014244"/>
    <lineage>
        <taxon>Bacteria</taxon>
        <taxon>Candidatus Kerfeldiibacteriota</taxon>
    </lineage>
</organism>
<sequence>MAQDRIVTAKEKTEDKTLDLTLRPRNLKEFVGQEKIKENLSVFMRAAKQRKEPIEHALLYGPPGIGKTTLAHIIANEMGANIRVTSGPAIERAGDLGSILTNLEDGDILFIDEIHRLPRTVEEVLYPSMEEFLLDIVVGKGPAARTLRLELPRFSIIGATTRASLLSAPLRDRFGITYRLDFYADGDVGKIISRSARILGIVITDDAVKEIAKRARRTPRVANRLLKRVRDFAQVESLSKINLDVANESLKRLEIDNLGLDLIDRRILETVIEKFNGGPVGVGTIAAATSEERDTIEEIYEPFLLQVGFLARTPRGRVVTESAYRHLGVKPPADLQSKLI</sequence>
<dbReference type="InterPro" id="IPR041445">
    <property type="entry name" value="AAA_lid_4"/>
</dbReference>
<dbReference type="Pfam" id="PF05496">
    <property type="entry name" value="RuvB_N"/>
    <property type="match status" value="1"/>
</dbReference>
<evidence type="ECO:0000256" key="3">
    <source>
        <dbReference type="ARBA" id="ARBA00022763"/>
    </source>
</evidence>
<dbReference type="GO" id="GO:0006281">
    <property type="term" value="P:DNA repair"/>
    <property type="evidence" value="ECO:0007669"/>
    <property type="project" value="UniProtKB-UniRule"/>
</dbReference>
<evidence type="ECO:0000256" key="7">
    <source>
        <dbReference type="ARBA" id="ARBA00023172"/>
    </source>
</evidence>
<keyword evidence="7 9" id="KW-0233">DNA recombination</keyword>
<dbReference type="InterPro" id="IPR003593">
    <property type="entry name" value="AAA+_ATPase"/>
</dbReference>
<dbReference type="InterPro" id="IPR008824">
    <property type="entry name" value="RuvB-like_N"/>
</dbReference>
<dbReference type="Gene3D" id="1.10.8.60">
    <property type="match status" value="1"/>
</dbReference>
<dbReference type="NCBIfam" id="TIGR00635">
    <property type="entry name" value="ruvB"/>
    <property type="match status" value="1"/>
</dbReference>
<dbReference type="GO" id="GO:0009378">
    <property type="term" value="F:four-way junction helicase activity"/>
    <property type="evidence" value="ECO:0007669"/>
    <property type="project" value="InterPro"/>
</dbReference>
<evidence type="ECO:0000256" key="8">
    <source>
        <dbReference type="ARBA" id="ARBA00023204"/>
    </source>
</evidence>
<feature type="binding site" evidence="9">
    <location>
        <position position="69"/>
    </location>
    <ligand>
        <name>ATP</name>
        <dbReference type="ChEBI" id="CHEBI:30616"/>
    </ligand>
</feature>
<evidence type="ECO:0000313" key="11">
    <source>
        <dbReference type="EMBL" id="PIS42148.1"/>
    </source>
</evidence>
<name>A0A2H0YUH1_9BACT</name>
<comment type="domain">
    <text evidence="9">Has 3 domains, the large (RuvB-L) and small ATPase (RuvB-S) domains and the C-terminal head (RuvB-H) domain. The head domain binds DNA, while the ATPase domains jointly bind ATP, ADP or are empty depending on the state of the subunit in the translocation cycle. During a single DNA translocation step the structure of each domain remains the same, but their relative positions change.</text>
</comment>
<dbReference type="InterPro" id="IPR036388">
    <property type="entry name" value="WH-like_DNA-bd_sf"/>
</dbReference>
<evidence type="ECO:0000259" key="10">
    <source>
        <dbReference type="SMART" id="SM00382"/>
    </source>
</evidence>
<evidence type="ECO:0000256" key="2">
    <source>
        <dbReference type="ARBA" id="ARBA00022741"/>
    </source>
</evidence>
<feature type="binding site" evidence="9">
    <location>
        <position position="173"/>
    </location>
    <ligand>
        <name>ATP</name>
        <dbReference type="ChEBI" id="CHEBI:30616"/>
    </ligand>
</feature>
<dbReference type="EC" id="3.6.4.-" evidence="9"/>
<dbReference type="AlphaFoldDB" id="A0A2H0YUH1"/>
<dbReference type="NCBIfam" id="NF000868">
    <property type="entry name" value="PRK00080.1"/>
    <property type="match status" value="1"/>
</dbReference>
<dbReference type="SUPFAM" id="SSF52540">
    <property type="entry name" value="P-loop containing nucleoside triphosphate hydrolases"/>
    <property type="match status" value="1"/>
</dbReference>
<feature type="binding site" evidence="9">
    <location>
        <position position="293"/>
    </location>
    <ligand>
        <name>DNA</name>
        <dbReference type="ChEBI" id="CHEBI:16991"/>
    </ligand>
</feature>
<dbReference type="Gene3D" id="1.10.10.10">
    <property type="entry name" value="Winged helix-like DNA-binding domain superfamily/Winged helix DNA-binding domain"/>
    <property type="match status" value="1"/>
</dbReference>
<feature type="binding site" evidence="9">
    <location>
        <position position="183"/>
    </location>
    <ligand>
        <name>ATP</name>
        <dbReference type="ChEBI" id="CHEBI:30616"/>
    </ligand>
</feature>
<keyword evidence="11" id="KW-0347">Helicase</keyword>
<keyword evidence="5 9" id="KW-0067">ATP-binding</keyword>
<dbReference type="GO" id="GO:0048476">
    <property type="term" value="C:Holliday junction resolvase complex"/>
    <property type="evidence" value="ECO:0007669"/>
    <property type="project" value="UniProtKB-UniRule"/>
</dbReference>
<keyword evidence="1 9" id="KW-0963">Cytoplasm</keyword>
<comment type="subcellular location">
    <subcellularLocation>
        <location evidence="9">Cytoplasm</location>
    </subcellularLocation>
</comment>
<feature type="binding site" evidence="9">
    <location>
        <position position="22"/>
    </location>
    <ligand>
        <name>ATP</name>
        <dbReference type="ChEBI" id="CHEBI:30616"/>
    </ligand>
</feature>
<feature type="region of interest" description="Small ATPAse domain (RuvB-S)" evidence="9">
    <location>
        <begin position="184"/>
        <end position="254"/>
    </location>
</feature>
<protein>
    <recommendedName>
        <fullName evidence="9">Holliday junction branch migration complex subunit RuvB</fullName>
        <ecNumber evidence="9">3.6.4.-</ecNumber>
    </recommendedName>
</protein>
<dbReference type="GO" id="GO:0005737">
    <property type="term" value="C:cytoplasm"/>
    <property type="evidence" value="ECO:0007669"/>
    <property type="project" value="UniProtKB-SubCell"/>
</dbReference>